<evidence type="ECO:0000259" key="2">
    <source>
        <dbReference type="Pfam" id="PF09851"/>
    </source>
</evidence>
<feature type="transmembrane region" description="Helical" evidence="1">
    <location>
        <begin position="7"/>
        <end position="26"/>
    </location>
</feature>
<dbReference type="EMBL" id="CYPS01000022">
    <property type="protein sequence ID" value="CUH42481.1"/>
    <property type="molecule type" value="Genomic_DNA"/>
</dbReference>
<organism evidence="3 4">
    <name type="scientific">Ruegeria atlantica</name>
    <dbReference type="NCBI Taxonomy" id="81569"/>
    <lineage>
        <taxon>Bacteria</taxon>
        <taxon>Pseudomonadati</taxon>
        <taxon>Pseudomonadota</taxon>
        <taxon>Alphaproteobacteria</taxon>
        <taxon>Rhodobacterales</taxon>
        <taxon>Roseobacteraceae</taxon>
        <taxon>Ruegeria</taxon>
    </lineage>
</organism>
<feature type="transmembrane region" description="Helical" evidence="1">
    <location>
        <begin position="46"/>
        <end position="66"/>
    </location>
</feature>
<evidence type="ECO:0000256" key="1">
    <source>
        <dbReference type="SAM" id="Phobius"/>
    </source>
</evidence>
<gene>
    <name evidence="3" type="ORF">RUM4293_01369</name>
</gene>
<name>A0A0P1E2P7_9RHOB</name>
<dbReference type="RefSeq" id="WP_058272551.1">
    <property type="nucleotide sequence ID" value="NZ_CYPS01000022.1"/>
</dbReference>
<proteinExistence type="predicted"/>
<dbReference type="InterPro" id="IPR018649">
    <property type="entry name" value="SHOCT"/>
</dbReference>
<keyword evidence="4" id="KW-1185">Reference proteome</keyword>
<keyword evidence="1" id="KW-1133">Transmembrane helix</keyword>
<sequence length="129" mass="14541">MDNGIGFFDIVWSIFWLFLMVAWFWVMISVVADVFRSKDLSGGGKAVWIAFVILIPWMGVLAYLIVRGDKMHQHNAEAMSQIEQAQKDYIRSVVTVSAADELERLAALKEKGVLTDEEFAAQKAKLLST</sequence>
<protein>
    <recommendedName>
        <fullName evidence="2">SHOCT domain-containing protein</fullName>
    </recommendedName>
</protein>
<evidence type="ECO:0000313" key="3">
    <source>
        <dbReference type="EMBL" id="CUH42481.1"/>
    </source>
</evidence>
<reference evidence="4" key="1">
    <citation type="submission" date="2015-09" db="EMBL/GenBank/DDBJ databases">
        <authorList>
            <person name="Rodrigo-Torres L."/>
            <person name="Arahal D.R."/>
        </authorList>
    </citation>
    <scope>NUCLEOTIDE SEQUENCE [LARGE SCALE GENOMIC DNA]</scope>
    <source>
        <strain evidence="4">CECT 4293</strain>
    </source>
</reference>
<keyword evidence="1" id="KW-0812">Transmembrane</keyword>
<keyword evidence="1" id="KW-0472">Membrane</keyword>
<dbReference type="AlphaFoldDB" id="A0A0P1E2P7"/>
<accession>A0A0P1E2P7</accession>
<evidence type="ECO:0000313" key="4">
    <source>
        <dbReference type="Proteomes" id="UP000050786"/>
    </source>
</evidence>
<dbReference type="GO" id="GO:0005886">
    <property type="term" value="C:plasma membrane"/>
    <property type="evidence" value="ECO:0007669"/>
    <property type="project" value="UniProtKB-SubCell"/>
</dbReference>
<feature type="domain" description="SHOCT" evidence="2">
    <location>
        <begin position="100"/>
        <end position="127"/>
    </location>
</feature>
<dbReference type="Proteomes" id="UP000050786">
    <property type="component" value="Unassembled WGS sequence"/>
</dbReference>
<dbReference type="Pfam" id="PF09851">
    <property type="entry name" value="SHOCT"/>
    <property type="match status" value="1"/>
</dbReference>